<dbReference type="AlphaFoldDB" id="A0A238ZJ34"/>
<evidence type="ECO:0000256" key="1">
    <source>
        <dbReference type="SAM" id="Phobius"/>
    </source>
</evidence>
<evidence type="ECO:0000313" key="2">
    <source>
        <dbReference type="EMBL" id="SNR83435.1"/>
    </source>
</evidence>
<accession>A0A238ZJ34</accession>
<sequence>MGTCLTLFVLAWAVVRLYSHTAAIAMTVVALVIPPFAAVVANWNIDRRDHRE</sequence>
<feature type="transmembrane region" description="Helical" evidence="1">
    <location>
        <begin position="23"/>
        <end position="45"/>
    </location>
</feature>
<evidence type="ECO:0000313" key="3">
    <source>
        <dbReference type="Proteomes" id="UP000198420"/>
    </source>
</evidence>
<dbReference type="EMBL" id="FZNP01000007">
    <property type="protein sequence ID" value="SNR83435.1"/>
    <property type="molecule type" value="Genomic_DNA"/>
</dbReference>
<evidence type="ECO:0008006" key="4">
    <source>
        <dbReference type="Google" id="ProtNLM"/>
    </source>
</evidence>
<name>A0A238ZJ34_9ACTN</name>
<proteinExistence type="predicted"/>
<dbReference type="Proteomes" id="UP000198420">
    <property type="component" value="Unassembled WGS sequence"/>
</dbReference>
<reference evidence="3" key="1">
    <citation type="submission" date="2017-06" db="EMBL/GenBank/DDBJ databases">
        <authorList>
            <person name="Varghese N."/>
            <person name="Submissions S."/>
        </authorList>
    </citation>
    <scope>NUCLEOTIDE SEQUENCE [LARGE SCALE GENOMIC DNA]</scope>
    <source>
        <strain evidence="3">DSM 44485</strain>
    </source>
</reference>
<keyword evidence="1" id="KW-0472">Membrane</keyword>
<organism evidence="2 3">
    <name type="scientific">Actinomadura mexicana</name>
    <dbReference type="NCBI Taxonomy" id="134959"/>
    <lineage>
        <taxon>Bacteria</taxon>
        <taxon>Bacillati</taxon>
        <taxon>Actinomycetota</taxon>
        <taxon>Actinomycetes</taxon>
        <taxon>Streptosporangiales</taxon>
        <taxon>Thermomonosporaceae</taxon>
        <taxon>Actinomadura</taxon>
    </lineage>
</organism>
<keyword evidence="3" id="KW-1185">Reference proteome</keyword>
<keyword evidence="1" id="KW-1133">Transmembrane helix</keyword>
<keyword evidence="1" id="KW-0812">Transmembrane</keyword>
<gene>
    <name evidence="2" type="ORF">SAMN06265355_107293</name>
</gene>
<protein>
    <recommendedName>
        <fullName evidence="4">DUF3099 domain-containing protein</fullName>
    </recommendedName>
</protein>